<feature type="compositionally biased region" description="Basic and acidic residues" evidence="1">
    <location>
        <begin position="185"/>
        <end position="227"/>
    </location>
</feature>
<comment type="caution">
    <text evidence="3">The sequence shown here is derived from an EMBL/GenBank/DDBJ whole genome shotgun (WGS) entry which is preliminary data.</text>
</comment>
<proteinExistence type="predicted"/>
<evidence type="ECO:0000313" key="3">
    <source>
        <dbReference type="EMBL" id="KAK4141824.1"/>
    </source>
</evidence>
<keyword evidence="4" id="KW-1185">Reference proteome</keyword>
<evidence type="ECO:0000256" key="2">
    <source>
        <dbReference type="SAM" id="SignalP"/>
    </source>
</evidence>
<evidence type="ECO:0000256" key="1">
    <source>
        <dbReference type="SAM" id="MobiDB-lite"/>
    </source>
</evidence>
<reference evidence="3" key="2">
    <citation type="submission" date="2023-05" db="EMBL/GenBank/DDBJ databases">
        <authorList>
            <consortium name="Lawrence Berkeley National Laboratory"/>
            <person name="Steindorff A."/>
            <person name="Hensen N."/>
            <person name="Bonometti L."/>
            <person name="Westerberg I."/>
            <person name="Brannstrom I.O."/>
            <person name="Guillou S."/>
            <person name="Cros-Aarteil S."/>
            <person name="Calhoun S."/>
            <person name="Haridas S."/>
            <person name="Kuo A."/>
            <person name="Mondo S."/>
            <person name="Pangilinan J."/>
            <person name="Riley R."/>
            <person name="Labutti K."/>
            <person name="Andreopoulos B."/>
            <person name="Lipzen A."/>
            <person name="Chen C."/>
            <person name="Yanf M."/>
            <person name="Daum C."/>
            <person name="Ng V."/>
            <person name="Clum A."/>
            <person name="Ohm R."/>
            <person name="Martin F."/>
            <person name="Silar P."/>
            <person name="Natvig D."/>
            <person name="Lalanne C."/>
            <person name="Gautier V."/>
            <person name="Ament-Velasquez S.L."/>
            <person name="Kruys A."/>
            <person name="Hutchinson M.I."/>
            <person name="Powell A.J."/>
            <person name="Barry K."/>
            <person name="Miller A.N."/>
            <person name="Grigoriev I.V."/>
            <person name="Debuchy R."/>
            <person name="Gladieux P."/>
            <person name="Thoren M.H."/>
            <person name="Johannesson H."/>
        </authorList>
    </citation>
    <scope>NUCLEOTIDE SEQUENCE</scope>
    <source>
        <strain evidence="3">CBS 141.50</strain>
    </source>
</reference>
<feature type="compositionally biased region" description="Basic and acidic residues" evidence="1">
    <location>
        <begin position="234"/>
        <end position="243"/>
    </location>
</feature>
<keyword evidence="2" id="KW-0732">Signal</keyword>
<feature type="signal peptide" evidence="2">
    <location>
        <begin position="1"/>
        <end position="21"/>
    </location>
</feature>
<gene>
    <name evidence="3" type="ORF">C8A04DRAFT_30515</name>
</gene>
<dbReference type="Proteomes" id="UP001302676">
    <property type="component" value="Unassembled WGS sequence"/>
</dbReference>
<evidence type="ECO:0000313" key="4">
    <source>
        <dbReference type="Proteomes" id="UP001302676"/>
    </source>
</evidence>
<accession>A0AAN6UZD7</accession>
<dbReference type="EMBL" id="MU853605">
    <property type="protein sequence ID" value="KAK4141824.1"/>
    <property type="molecule type" value="Genomic_DNA"/>
</dbReference>
<name>A0AAN6UZD7_9PEZI</name>
<feature type="chain" id="PRO_5042946776" evidence="2">
    <location>
        <begin position="22"/>
        <end position="416"/>
    </location>
</feature>
<sequence>MHFATVTFAMASVGIATVAVASNLDNTSNNTNLTPVPTVDAEVDSYDDDYEPEFAEATPAPEPATEFDLPDTLITVVLSGEGTDSTNFQTLVITPVTHTVGAAEGESLAAEATGHPLHRRDEEDGYEFDYAEEDGDAETTFHFFAPSEHSYHHQHPTASVSSTEESEESEEPLITPAPSHPVLVARDRDWRADRDSAISRGRAARDRGRQQGRNGRDRGRENGRAANERAAANRAEDRARRQGEYYDNRYDNYYNDNDGVATSTVTVTTRRPNPAMRAARAAMRAARMNMRMNRKINGYKNRMMVRRDWQQDLASAKSLASSYRSVVTAGGASSSITTITTTTPVVTKVDNTAATVTSTLTSTLVISTATGSGQDPKATQNSEDAKVSGADVQSGRFARIVVIVAIGCVVACGFLM</sequence>
<dbReference type="AlphaFoldDB" id="A0AAN6UZD7"/>
<protein>
    <submittedName>
        <fullName evidence="3">Uncharacterized protein</fullName>
    </submittedName>
</protein>
<organism evidence="3 4">
    <name type="scientific">Dichotomopilus funicola</name>
    <dbReference type="NCBI Taxonomy" id="1934379"/>
    <lineage>
        <taxon>Eukaryota</taxon>
        <taxon>Fungi</taxon>
        <taxon>Dikarya</taxon>
        <taxon>Ascomycota</taxon>
        <taxon>Pezizomycotina</taxon>
        <taxon>Sordariomycetes</taxon>
        <taxon>Sordariomycetidae</taxon>
        <taxon>Sordariales</taxon>
        <taxon>Chaetomiaceae</taxon>
        <taxon>Dichotomopilus</taxon>
    </lineage>
</organism>
<dbReference type="GeneID" id="87818020"/>
<feature type="region of interest" description="Disordered" evidence="1">
    <location>
        <begin position="148"/>
        <end position="243"/>
    </location>
</feature>
<reference evidence="3" key="1">
    <citation type="journal article" date="2023" name="Mol. Phylogenet. Evol.">
        <title>Genome-scale phylogeny and comparative genomics of the fungal order Sordariales.</title>
        <authorList>
            <person name="Hensen N."/>
            <person name="Bonometti L."/>
            <person name="Westerberg I."/>
            <person name="Brannstrom I.O."/>
            <person name="Guillou S."/>
            <person name="Cros-Aarteil S."/>
            <person name="Calhoun S."/>
            <person name="Haridas S."/>
            <person name="Kuo A."/>
            <person name="Mondo S."/>
            <person name="Pangilinan J."/>
            <person name="Riley R."/>
            <person name="LaButti K."/>
            <person name="Andreopoulos B."/>
            <person name="Lipzen A."/>
            <person name="Chen C."/>
            <person name="Yan M."/>
            <person name="Daum C."/>
            <person name="Ng V."/>
            <person name="Clum A."/>
            <person name="Steindorff A."/>
            <person name="Ohm R.A."/>
            <person name="Martin F."/>
            <person name="Silar P."/>
            <person name="Natvig D.O."/>
            <person name="Lalanne C."/>
            <person name="Gautier V."/>
            <person name="Ament-Velasquez S.L."/>
            <person name="Kruys A."/>
            <person name="Hutchinson M.I."/>
            <person name="Powell A.J."/>
            <person name="Barry K."/>
            <person name="Miller A.N."/>
            <person name="Grigoriev I.V."/>
            <person name="Debuchy R."/>
            <person name="Gladieux P."/>
            <person name="Hiltunen Thoren M."/>
            <person name="Johannesson H."/>
        </authorList>
    </citation>
    <scope>NUCLEOTIDE SEQUENCE</scope>
    <source>
        <strain evidence="3">CBS 141.50</strain>
    </source>
</reference>
<dbReference type="RefSeq" id="XP_062635195.1">
    <property type="nucleotide sequence ID" value="XM_062781407.1"/>
</dbReference>